<accession>A0AAW4NZY4</accession>
<dbReference type="AlphaFoldDB" id="A0AAW4NZY4"/>
<organism evidence="1 2">
    <name type="scientific">Pectobacterium polaris</name>
    <dbReference type="NCBI Taxonomy" id="2042057"/>
    <lineage>
        <taxon>Bacteria</taxon>
        <taxon>Pseudomonadati</taxon>
        <taxon>Pseudomonadota</taxon>
        <taxon>Gammaproteobacteria</taxon>
        <taxon>Enterobacterales</taxon>
        <taxon>Pectobacteriaceae</taxon>
        <taxon>Pectobacterium</taxon>
    </lineage>
</organism>
<protein>
    <submittedName>
        <fullName evidence="1">Uncharacterized protein</fullName>
    </submittedName>
</protein>
<gene>
    <name evidence="1" type="ORF">IM880_10190</name>
</gene>
<dbReference type="RefSeq" id="WP_095701778.1">
    <property type="nucleotide sequence ID" value="NZ_CABFUV010000019.1"/>
</dbReference>
<name>A0AAW4NZY4_9GAMM</name>
<dbReference type="GeneID" id="61411216"/>
<proteinExistence type="predicted"/>
<evidence type="ECO:0000313" key="2">
    <source>
        <dbReference type="Proteomes" id="UP000696310"/>
    </source>
</evidence>
<dbReference type="EMBL" id="JAESHX010000050">
    <property type="protein sequence ID" value="MBW5892579.1"/>
    <property type="molecule type" value="Genomic_DNA"/>
</dbReference>
<reference evidence="1" key="2">
    <citation type="submission" date="2021-01" db="EMBL/GenBank/DDBJ databases">
        <authorList>
            <person name="Vargas Peralta D."/>
        </authorList>
    </citation>
    <scope>NUCLEOTIDE SEQUENCE</scope>
    <source>
        <strain evidence="1">A3</strain>
    </source>
</reference>
<evidence type="ECO:0000313" key="1">
    <source>
        <dbReference type="EMBL" id="MBW5892579.1"/>
    </source>
</evidence>
<dbReference type="Gene3D" id="1.20.120.330">
    <property type="entry name" value="Nucleotidyltransferases domain 2"/>
    <property type="match status" value="1"/>
</dbReference>
<reference evidence="1" key="1">
    <citation type="journal article" date="2021" name="bioRxiv">
        <title>Identification of Pectobacterium species isolated from the soft rot of tetecho (Neobuxbaumia tetetzo), a columnar cactus, and associated metagenomics.</title>
        <authorList>
            <person name="Vargas-Peralta D."/>
            <person name="Narvaez-Barragan D.A."/>
            <person name="de Sandozequi A."/>
            <person name="Romero-Gutierrez M.F."/>
            <person name="Segovia L."/>
            <person name="Martinez-Anaya C."/>
            <person name="Alcaraz L.D."/>
            <person name="de la Torre Almaraz R."/>
        </authorList>
    </citation>
    <scope>NUCLEOTIDE SEQUENCE</scope>
    <source>
        <strain evidence="1">A3</strain>
    </source>
</reference>
<comment type="caution">
    <text evidence="1">The sequence shown here is derived from an EMBL/GenBank/DDBJ whole genome shotgun (WGS) entry which is preliminary data.</text>
</comment>
<dbReference type="KEGG" id="ppoa:BJK05_21235"/>
<dbReference type="Proteomes" id="UP000696310">
    <property type="component" value="Unassembled WGS sequence"/>
</dbReference>
<sequence length="99" mass="11361">MINPVELGLHSKGIYEKSSNEIEYRCCARSAYYSIFHYFKTIADSLPGGYDISLGSHERVIRKLMDSTDSSYKKYGVVLSNYRKVRVKADYKIDASFSK</sequence>